<dbReference type="GO" id="GO:2001289">
    <property type="term" value="P:lipid X metabolic process"/>
    <property type="evidence" value="ECO:0007669"/>
    <property type="project" value="EnsemblPlants"/>
</dbReference>
<dbReference type="InterPro" id="IPR003758">
    <property type="entry name" value="LpxK"/>
</dbReference>
<evidence type="ECO:0000256" key="3">
    <source>
        <dbReference type="ARBA" id="ARBA00022516"/>
    </source>
</evidence>
<keyword evidence="5" id="KW-0808">Transferase</keyword>
<keyword evidence="4" id="KW-0441">Lipid A biosynthesis</keyword>
<comment type="pathway">
    <text evidence="1">Glycolipid biosynthesis; lipid IV(A) biosynthesis; lipid IV(A) from (3R)-3-hydroxytetradecanoyl-[acyl-carrier-protein] and UDP-N-acetyl-alpha-D-glucosamine: step 6/6.</text>
</comment>
<protein>
    <recommendedName>
        <fullName evidence="2">tetraacyldisaccharide 4'-kinase</fullName>
        <ecNumber evidence="2">2.7.1.130</ecNumber>
    </recommendedName>
</protein>
<keyword evidence="10" id="KW-0812">Transmembrane</keyword>
<feature type="transmembrane region" description="Helical" evidence="10">
    <location>
        <begin position="27"/>
        <end position="48"/>
    </location>
</feature>
<keyword evidence="3" id="KW-0444">Lipid biosynthesis</keyword>
<keyword evidence="10" id="KW-1133">Transmembrane helix</keyword>
<comment type="caution">
    <text evidence="11">The sequence shown here is derived from an EMBL/GenBank/DDBJ whole genome shotgun (WGS) entry which is preliminary data.</text>
</comment>
<evidence type="ECO:0000256" key="8">
    <source>
        <dbReference type="ARBA" id="ARBA00022840"/>
    </source>
</evidence>
<dbReference type="GO" id="GO:0005524">
    <property type="term" value="F:ATP binding"/>
    <property type="evidence" value="ECO:0007669"/>
    <property type="project" value="UniProtKB-KW"/>
</dbReference>
<reference evidence="12" key="1">
    <citation type="journal article" date="2016" name="Nat. Biotechnol.">
        <title>Sequencing wild and cultivated cassava and related species reveals extensive interspecific hybridization and genetic diversity.</title>
        <authorList>
            <person name="Bredeson J.V."/>
            <person name="Lyons J.B."/>
            <person name="Prochnik S.E."/>
            <person name="Wu G.A."/>
            <person name="Ha C.M."/>
            <person name="Edsinger-Gonzales E."/>
            <person name="Grimwood J."/>
            <person name="Schmutz J."/>
            <person name="Rabbi I.Y."/>
            <person name="Egesi C."/>
            <person name="Nauluvula P."/>
            <person name="Lebot V."/>
            <person name="Ndunguru J."/>
            <person name="Mkamilo G."/>
            <person name="Bart R.S."/>
            <person name="Setter T.L."/>
            <person name="Gleadow R.M."/>
            <person name="Kulakow P."/>
            <person name="Ferguson M.E."/>
            <person name="Rounsley S."/>
            <person name="Rokhsar D.S."/>
        </authorList>
    </citation>
    <scope>NUCLEOTIDE SEQUENCE [LARGE SCALE GENOMIC DNA]</scope>
    <source>
        <strain evidence="12">cv. AM560-2</strain>
    </source>
</reference>
<sequence>MEKLRKVVNEIAYTQDHAKLSSLNRSLLPLLTVASFLYRVTLSLRRYLYHFGLFSKQRLPVPVISVGNLTWGGNGKTPMVEFIAQWLADSGISPLILTRGYAGGDEARMLTRHLLGTSSKIGIGANRAATATCFLKQYGYLDPKSFLFEGMWVDQTVRSPLNFGKIGAVVLDDGMQHWSLDRDLEIVMVNGLSPWGNHQLIPLGPLREPMAALRRADVAVVHHANLVSKQSLKDIELMMKEVKESLPVFFARMSPSHFFEVGNINFRIPLDVIQDAIVLCVSAIGSANAFVQGIEKMGAFYVDRIDFTDHHSFQTQDIEMIMIKLRDLEGKFGFKPVVIVTEKDYDRDPEILSHLSPFKVMALCSELQIIPHRQQSKDVFTELLKELLEMKWSGPK</sequence>
<dbReference type="AlphaFoldDB" id="A0A2C9UET2"/>
<dbReference type="GO" id="GO:0016020">
    <property type="term" value="C:membrane"/>
    <property type="evidence" value="ECO:0007669"/>
    <property type="project" value="GOC"/>
</dbReference>
<evidence type="ECO:0000256" key="9">
    <source>
        <dbReference type="ARBA" id="ARBA00023098"/>
    </source>
</evidence>
<keyword evidence="9" id="KW-0443">Lipid metabolism</keyword>
<dbReference type="UniPathway" id="UPA00359">
    <property type="reaction ID" value="UER00482"/>
</dbReference>
<evidence type="ECO:0000256" key="1">
    <source>
        <dbReference type="ARBA" id="ARBA00004870"/>
    </source>
</evidence>
<dbReference type="GO" id="GO:0005739">
    <property type="term" value="C:mitochondrion"/>
    <property type="evidence" value="ECO:0007669"/>
    <property type="project" value="EnsemblPlants"/>
</dbReference>
<keyword evidence="8" id="KW-0067">ATP-binding</keyword>
<evidence type="ECO:0000256" key="6">
    <source>
        <dbReference type="ARBA" id="ARBA00022741"/>
    </source>
</evidence>
<dbReference type="Gramene" id="Manes.15G070387.2.v8.1">
    <property type="protein sequence ID" value="Manes.15G070387.2.v8.1.CDS"/>
    <property type="gene ID" value="Manes.15G070387.v8.1"/>
</dbReference>
<dbReference type="GO" id="GO:0009029">
    <property type="term" value="F:lipid-A 4'-kinase activity"/>
    <property type="evidence" value="ECO:0000318"/>
    <property type="project" value="GO_Central"/>
</dbReference>
<keyword evidence="12" id="KW-1185">Reference proteome</keyword>
<dbReference type="NCBIfam" id="TIGR00682">
    <property type="entry name" value="lpxK"/>
    <property type="match status" value="1"/>
</dbReference>
<dbReference type="OrthoDB" id="10266567at2759"/>
<evidence type="ECO:0000256" key="2">
    <source>
        <dbReference type="ARBA" id="ARBA00012071"/>
    </source>
</evidence>
<evidence type="ECO:0000256" key="10">
    <source>
        <dbReference type="SAM" id="Phobius"/>
    </source>
</evidence>
<dbReference type="PANTHER" id="PTHR42724">
    <property type="entry name" value="TETRAACYLDISACCHARIDE 4'-KINASE"/>
    <property type="match status" value="1"/>
</dbReference>
<dbReference type="STRING" id="3983.A0A2C9UET2"/>
<proteinExistence type="inferred from homology"/>
<keyword evidence="10" id="KW-0472">Membrane</keyword>
<evidence type="ECO:0000256" key="5">
    <source>
        <dbReference type="ARBA" id="ARBA00022679"/>
    </source>
</evidence>
<gene>
    <name evidence="11" type="ORF">MANES_15G070387v8</name>
</gene>
<dbReference type="Gramene" id="Manes.15G070387.1.v8.1">
    <property type="protein sequence ID" value="Manes.15G070387.1.v8.1.CDS"/>
    <property type="gene ID" value="Manes.15G070387.v8.1"/>
</dbReference>
<dbReference type="Proteomes" id="UP000091857">
    <property type="component" value="Chromosome 15"/>
</dbReference>
<name>A0A2C9UET2_MANES</name>
<dbReference type="OMA" id="RAFPDHH"/>
<organism evidence="11 12">
    <name type="scientific">Manihot esculenta</name>
    <name type="common">Cassava</name>
    <name type="synonym">Jatropha manihot</name>
    <dbReference type="NCBI Taxonomy" id="3983"/>
    <lineage>
        <taxon>Eukaryota</taxon>
        <taxon>Viridiplantae</taxon>
        <taxon>Streptophyta</taxon>
        <taxon>Embryophyta</taxon>
        <taxon>Tracheophyta</taxon>
        <taxon>Spermatophyta</taxon>
        <taxon>Magnoliopsida</taxon>
        <taxon>eudicotyledons</taxon>
        <taxon>Gunneridae</taxon>
        <taxon>Pentapetalae</taxon>
        <taxon>rosids</taxon>
        <taxon>fabids</taxon>
        <taxon>Malpighiales</taxon>
        <taxon>Euphorbiaceae</taxon>
        <taxon>Crotonoideae</taxon>
        <taxon>Manihoteae</taxon>
        <taxon>Manihot</taxon>
    </lineage>
</organism>
<dbReference type="HAMAP" id="MF_00409">
    <property type="entry name" value="LpxK"/>
    <property type="match status" value="1"/>
</dbReference>
<evidence type="ECO:0000256" key="4">
    <source>
        <dbReference type="ARBA" id="ARBA00022556"/>
    </source>
</evidence>
<dbReference type="GO" id="GO:0009245">
    <property type="term" value="P:lipid A biosynthetic process"/>
    <property type="evidence" value="ECO:0007669"/>
    <property type="project" value="UniProtKB-KW"/>
</dbReference>
<dbReference type="EMBL" id="CM004401">
    <property type="protein sequence ID" value="OAY28482.1"/>
    <property type="molecule type" value="Genomic_DNA"/>
</dbReference>
<dbReference type="EC" id="2.7.1.130" evidence="2"/>
<evidence type="ECO:0000256" key="7">
    <source>
        <dbReference type="ARBA" id="ARBA00022777"/>
    </source>
</evidence>
<keyword evidence="6" id="KW-0547">Nucleotide-binding</keyword>
<keyword evidence="7" id="KW-0418">Kinase</keyword>
<evidence type="ECO:0000313" key="12">
    <source>
        <dbReference type="Proteomes" id="UP000091857"/>
    </source>
</evidence>
<dbReference type="PANTHER" id="PTHR42724:SF1">
    <property type="entry name" value="TETRAACYLDISACCHARIDE 4'-KINASE, MITOCHONDRIAL-RELATED"/>
    <property type="match status" value="1"/>
</dbReference>
<accession>A0A2C9UET2</accession>
<dbReference type="Pfam" id="PF02606">
    <property type="entry name" value="LpxK"/>
    <property type="match status" value="1"/>
</dbReference>
<evidence type="ECO:0000313" key="11">
    <source>
        <dbReference type="EMBL" id="OAY28482.1"/>
    </source>
</evidence>